<proteinExistence type="predicted"/>
<reference evidence="1" key="1">
    <citation type="submission" date="2019-08" db="EMBL/GenBank/DDBJ databases">
        <authorList>
            <person name="Kucharzyk K."/>
            <person name="Murdoch R.W."/>
            <person name="Higgins S."/>
            <person name="Loffler F."/>
        </authorList>
    </citation>
    <scope>NUCLEOTIDE SEQUENCE</scope>
</reference>
<evidence type="ECO:0000313" key="1">
    <source>
        <dbReference type="EMBL" id="MPM10423.1"/>
    </source>
</evidence>
<organism evidence="1">
    <name type="scientific">bioreactor metagenome</name>
    <dbReference type="NCBI Taxonomy" id="1076179"/>
    <lineage>
        <taxon>unclassified sequences</taxon>
        <taxon>metagenomes</taxon>
        <taxon>ecological metagenomes</taxon>
    </lineage>
</organism>
<sequence length="179" mass="18111">MNPRGKGKGTMMISRSGSGSLPILSILLACAAGALLLGAMDFPSEAAESAALSLEVTIPEFRGVHLTNTSVSMAAMIGGKPGESAFSFLLSSTGDAPRKLTGRLVSPLPAGLSLTVEITSPREGRSTGPQSLGTGEVDLLTGFQGLFGAGCRGTMKMMGNNSLAPGAGQAVLVLTVRDM</sequence>
<dbReference type="PROSITE" id="PS51257">
    <property type="entry name" value="PROKAR_LIPOPROTEIN"/>
    <property type="match status" value="1"/>
</dbReference>
<name>A0A644X821_9ZZZZ</name>
<protein>
    <submittedName>
        <fullName evidence="1">Uncharacterized protein</fullName>
    </submittedName>
</protein>
<dbReference type="AlphaFoldDB" id="A0A644X821"/>
<accession>A0A644X821</accession>
<gene>
    <name evidence="1" type="ORF">SDC9_56755</name>
</gene>
<dbReference type="EMBL" id="VSSQ01001690">
    <property type="protein sequence ID" value="MPM10423.1"/>
    <property type="molecule type" value="Genomic_DNA"/>
</dbReference>
<comment type="caution">
    <text evidence="1">The sequence shown here is derived from an EMBL/GenBank/DDBJ whole genome shotgun (WGS) entry which is preliminary data.</text>
</comment>